<evidence type="ECO:0000313" key="1">
    <source>
        <dbReference type="EMBL" id="KAF2466997.1"/>
    </source>
</evidence>
<name>A0ACB6QJF1_9PLEO</name>
<dbReference type="EMBL" id="MU003522">
    <property type="protein sequence ID" value="KAF2466997.1"/>
    <property type="molecule type" value="Genomic_DNA"/>
</dbReference>
<gene>
    <name evidence="1" type="ORF">BDR25DRAFT_72223</name>
</gene>
<evidence type="ECO:0000313" key="2">
    <source>
        <dbReference type="Proteomes" id="UP000799755"/>
    </source>
</evidence>
<sequence length="404" mass="45108">MPSVAQAPLMNSVSFMLKETSVEPVVSAFTAVNGRTSPPSPRRTNGVNGMSAETIHVRPLSHNRADETQDRKGTLPGREDWPSVPRAAETGVSNGHHSTSPQSVDRRTRSPESPGKRKRSSSAEDEFSSTQSPDSTSFQPRRRLDSYVGVSRDDSPQTTSQTQTSGMEHSQQRPFPPMDRADHDRNWPPRDSKEFVRATYESQPRDPRRMESQQDSMSTSPTDDPQMMGATDSQNPGERSSTTEITRAGVQVDPKKRNNLRIERRRVAEHVAGVRRSVTRENQNVTTVRVEASSAKVMPIRFHGPRTVSRSLMFHCRRRIDFPSSPPNYTIVTAKVEKATKSRLPKARRTVLGVGLSLWRNTIVRDREMAGAPAGVSHLGLHTHLSIPHQSNMHMLDPSQMTTR</sequence>
<proteinExistence type="predicted"/>
<reference evidence="1" key="1">
    <citation type="journal article" date="2020" name="Stud. Mycol.">
        <title>101 Dothideomycetes genomes: a test case for predicting lifestyles and emergence of pathogens.</title>
        <authorList>
            <person name="Haridas S."/>
            <person name="Albert R."/>
            <person name="Binder M."/>
            <person name="Bloem J."/>
            <person name="Labutti K."/>
            <person name="Salamov A."/>
            <person name="Andreopoulos B."/>
            <person name="Baker S."/>
            <person name="Barry K."/>
            <person name="Bills G."/>
            <person name="Bluhm B."/>
            <person name="Cannon C."/>
            <person name="Castanera R."/>
            <person name="Culley D."/>
            <person name="Daum C."/>
            <person name="Ezra D."/>
            <person name="Gonzalez J."/>
            <person name="Henrissat B."/>
            <person name="Kuo A."/>
            <person name="Liang C."/>
            <person name="Lipzen A."/>
            <person name="Lutzoni F."/>
            <person name="Magnuson J."/>
            <person name="Mondo S."/>
            <person name="Nolan M."/>
            <person name="Ohm R."/>
            <person name="Pangilinan J."/>
            <person name="Park H.-J."/>
            <person name="Ramirez L."/>
            <person name="Alfaro M."/>
            <person name="Sun H."/>
            <person name="Tritt A."/>
            <person name="Yoshinaga Y."/>
            <person name="Zwiers L.-H."/>
            <person name="Turgeon B."/>
            <person name="Goodwin S."/>
            <person name="Spatafora J."/>
            <person name="Crous P."/>
            <person name="Grigoriev I."/>
        </authorList>
    </citation>
    <scope>NUCLEOTIDE SEQUENCE</scope>
    <source>
        <strain evidence="1">ATCC 200398</strain>
    </source>
</reference>
<organism evidence="1 2">
    <name type="scientific">Lindgomyces ingoldianus</name>
    <dbReference type="NCBI Taxonomy" id="673940"/>
    <lineage>
        <taxon>Eukaryota</taxon>
        <taxon>Fungi</taxon>
        <taxon>Dikarya</taxon>
        <taxon>Ascomycota</taxon>
        <taxon>Pezizomycotina</taxon>
        <taxon>Dothideomycetes</taxon>
        <taxon>Pleosporomycetidae</taxon>
        <taxon>Pleosporales</taxon>
        <taxon>Lindgomycetaceae</taxon>
        <taxon>Lindgomyces</taxon>
    </lineage>
</organism>
<accession>A0ACB6QJF1</accession>
<protein>
    <submittedName>
        <fullName evidence="1">Uncharacterized protein</fullName>
    </submittedName>
</protein>
<dbReference type="Proteomes" id="UP000799755">
    <property type="component" value="Unassembled WGS sequence"/>
</dbReference>
<comment type="caution">
    <text evidence="1">The sequence shown here is derived from an EMBL/GenBank/DDBJ whole genome shotgun (WGS) entry which is preliminary data.</text>
</comment>
<keyword evidence="2" id="KW-1185">Reference proteome</keyword>